<evidence type="ECO:0000313" key="2">
    <source>
        <dbReference type="EMBL" id="AEE48881.1"/>
    </source>
</evidence>
<organism evidence="2 3">
    <name type="scientific">Haliscomenobacter hydrossis (strain ATCC 27775 / DSM 1100 / LMG 10767 / O)</name>
    <dbReference type="NCBI Taxonomy" id="760192"/>
    <lineage>
        <taxon>Bacteria</taxon>
        <taxon>Pseudomonadati</taxon>
        <taxon>Bacteroidota</taxon>
        <taxon>Saprospiria</taxon>
        <taxon>Saprospirales</taxon>
        <taxon>Haliscomenobacteraceae</taxon>
        <taxon>Haliscomenobacter</taxon>
    </lineage>
</organism>
<feature type="transmembrane region" description="Helical" evidence="1">
    <location>
        <begin position="6"/>
        <end position="25"/>
    </location>
</feature>
<keyword evidence="1" id="KW-0812">Transmembrane</keyword>
<dbReference type="STRING" id="760192.Halhy_0982"/>
<gene>
    <name evidence="2" type="ordered locus">Halhy_0982</name>
</gene>
<reference key="2">
    <citation type="submission" date="2011-04" db="EMBL/GenBank/DDBJ databases">
        <title>Complete sequence of chromosome of Haliscomenobacter hydrossis DSM 1100.</title>
        <authorList>
            <consortium name="US DOE Joint Genome Institute (JGI-PGF)"/>
            <person name="Lucas S."/>
            <person name="Han J."/>
            <person name="Lapidus A."/>
            <person name="Bruce D."/>
            <person name="Goodwin L."/>
            <person name="Pitluck S."/>
            <person name="Peters L."/>
            <person name="Kyrpides N."/>
            <person name="Mavromatis K."/>
            <person name="Ivanova N."/>
            <person name="Ovchinnikova G."/>
            <person name="Pagani I."/>
            <person name="Daligault H."/>
            <person name="Detter J.C."/>
            <person name="Han C."/>
            <person name="Land M."/>
            <person name="Hauser L."/>
            <person name="Markowitz V."/>
            <person name="Cheng J.-F."/>
            <person name="Hugenholtz P."/>
            <person name="Woyke T."/>
            <person name="Wu D."/>
            <person name="Verbarg S."/>
            <person name="Frueling A."/>
            <person name="Brambilla E."/>
            <person name="Klenk H.-P."/>
            <person name="Eisen J.A."/>
        </authorList>
    </citation>
    <scope>NUCLEOTIDE SEQUENCE</scope>
    <source>
        <strain>DSM 1100</strain>
    </source>
</reference>
<dbReference type="Proteomes" id="UP000008461">
    <property type="component" value="Chromosome"/>
</dbReference>
<dbReference type="HOGENOM" id="CLU_2493572_0_0_10"/>
<evidence type="ECO:0000256" key="1">
    <source>
        <dbReference type="SAM" id="Phobius"/>
    </source>
</evidence>
<evidence type="ECO:0000313" key="3">
    <source>
        <dbReference type="Proteomes" id="UP000008461"/>
    </source>
</evidence>
<dbReference type="AlphaFoldDB" id="F4KP87"/>
<reference evidence="2 3" key="1">
    <citation type="journal article" date="2011" name="Stand. Genomic Sci.">
        <title>Complete genome sequence of Haliscomenobacter hydrossis type strain (O).</title>
        <authorList>
            <consortium name="US DOE Joint Genome Institute (JGI-PGF)"/>
            <person name="Daligault H."/>
            <person name="Lapidus A."/>
            <person name="Zeytun A."/>
            <person name="Nolan M."/>
            <person name="Lucas S."/>
            <person name="Del Rio T.G."/>
            <person name="Tice H."/>
            <person name="Cheng J.F."/>
            <person name="Tapia R."/>
            <person name="Han C."/>
            <person name="Goodwin L."/>
            <person name="Pitluck S."/>
            <person name="Liolios K."/>
            <person name="Pagani I."/>
            <person name="Ivanova N."/>
            <person name="Huntemann M."/>
            <person name="Mavromatis K."/>
            <person name="Mikhailova N."/>
            <person name="Pati A."/>
            <person name="Chen A."/>
            <person name="Palaniappan K."/>
            <person name="Land M."/>
            <person name="Hauser L."/>
            <person name="Brambilla E.M."/>
            <person name="Rohde M."/>
            <person name="Verbarg S."/>
            <person name="Goker M."/>
            <person name="Bristow J."/>
            <person name="Eisen J.A."/>
            <person name="Markowitz V."/>
            <person name="Hugenholtz P."/>
            <person name="Kyrpides N.C."/>
            <person name="Klenk H.P."/>
            <person name="Woyke T."/>
        </authorList>
    </citation>
    <scope>NUCLEOTIDE SEQUENCE [LARGE SCALE GENOMIC DNA]</scope>
    <source>
        <strain evidence="3">ATCC 27775 / DSM 1100 / LMG 10767 / O</strain>
    </source>
</reference>
<dbReference type="RefSeq" id="WP_013763438.1">
    <property type="nucleotide sequence ID" value="NC_015510.1"/>
</dbReference>
<sequence length="86" mass="9963">MNTLFWLLWGLDLLLTAVVIFAGIYRENIGAFNNDNFTYGLILIVIVVGSLVVRYPLRWPQVSVLIAALPILILLGMYYYERWNKK</sequence>
<keyword evidence="1" id="KW-1133">Transmembrane helix</keyword>
<dbReference type="EMBL" id="CP002691">
    <property type="protein sequence ID" value="AEE48881.1"/>
    <property type="molecule type" value="Genomic_DNA"/>
</dbReference>
<dbReference type="KEGG" id="hhy:Halhy_0982"/>
<feature type="transmembrane region" description="Helical" evidence="1">
    <location>
        <begin position="62"/>
        <end position="80"/>
    </location>
</feature>
<proteinExistence type="predicted"/>
<keyword evidence="3" id="KW-1185">Reference proteome</keyword>
<name>F4KP87_HALH1</name>
<accession>F4KP87</accession>
<protein>
    <submittedName>
        <fullName evidence="2">Uncharacterized protein</fullName>
    </submittedName>
</protein>
<keyword evidence="1" id="KW-0472">Membrane</keyword>
<feature type="transmembrane region" description="Helical" evidence="1">
    <location>
        <begin position="37"/>
        <end position="56"/>
    </location>
</feature>